<dbReference type="EMBL" id="JBHSEI010000001">
    <property type="protein sequence ID" value="MFC4636740.1"/>
    <property type="molecule type" value="Genomic_DNA"/>
</dbReference>
<keyword evidence="3" id="KW-1185">Reference proteome</keyword>
<sequence length="124" mass="13230">MRRRPAVNTQPQWWLAVLCLLGSLVFTFRTVEVSPPGPPGHHAGAHPAAHRQAREADLPAPSQSPEPTHGAHCPFCLTAAFALVPPPFSVPAAGPEVTEQRRARAPQVKVAVVRHADPRAPPAS</sequence>
<reference evidence="3" key="1">
    <citation type="journal article" date="2019" name="Int. J. Syst. Evol. Microbiol.">
        <title>The Global Catalogue of Microorganisms (GCM) 10K type strain sequencing project: providing services to taxonomists for standard genome sequencing and annotation.</title>
        <authorList>
            <consortium name="The Broad Institute Genomics Platform"/>
            <consortium name="The Broad Institute Genome Sequencing Center for Infectious Disease"/>
            <person name="Wu L."/>
            <person name="Ma J."/>
        </authorList>
    </citation>
    <scope>NUCLEOTIDE SEQUENCE [LARGE SCALE GENOMIC DNA]</scope>
    <source>
        <strain evidence="3">CCUG 55995</strain>
    </source>
</reference>
<accession>A0ABV9I624</accession>
<feature type="region of interest" description="Disordered" evidence="1">
    <location>
        <begin position="34"/>
        <end position="69"/>
    </location>
</feature>
<organism evidence="2 3">
    <name type="scientific">Deinococcus hohokamensis</name>
    <dbReference type="NCBI Taxonomy" id="309883"/>
    <lineage>
        <taxon>Bacteria</taxon>
        <taxon>Thermotogati</taxon>
        <taxon>Deinococcota</taxon>
        <taxon>Deinococci</taxon>
        <taxon>Deinococcales</taxon>
        <taxon>Deinococcaceae</taxon>
        <taxon>Deinococcus</taxon>
    </lineage>
</organism>
<dbReference type="Pfam" id="PF11162">
    <property type="entry name" value="DUF2946"/>
    <property type="match status" value="1"/>
</dbReference>
<protein>
    <submittedName>
        <fullName evidence="2">DUF2946 family protein</fullName>
    </submittedName>
</protein>
<name>A0ABV9I624_9DEIO</name>
<evidence type="ECO:0000256" key="1">
    <source>
        <dbReference type="SAM" id="MobiDB-lite"/>
    </source>
</evidence>
<comment type="caution">
    <text evidence="2">The sequence shown here is derived from an EMBL/GenBank/DDBJ whole genome shotgun (WGS) entry which is preliminary data.</text>
</comment>
<dbReference type="Proteomes" id="UP001595952">
    <property type="component" value="Unassembled WGS sequence"/>
</dbReference>
<dbReference type="RefSeq" id="WP_380059788.1">
    <property type="nucleotide sequence ID" value="NZ_JBHSEI010000001.1"/>
</dbReference>
<gene>
    <name evidence="2" type="ORF">ACFO0D_00165</name>
</gene>
<proteinExistence type="predicted"/>
<dbReference type="InterPro" id="IPR021333">
    <property type="entry name" value="DUF2946"/>
</dbReference>
<feature type="region of interest" description="Disordered" evidence="1">
    <location>
        <begin position="93"/>
        <end position="124"/>
    </location>
</feature>
<evidence type="ECO:0000313" key="3">
    <source>
        <dbReference type="Proteomes" id="UP001595952"/>
    </source>
</evidence>
<evidence type="ECO:0000313" key="2">
    <source>
        <dbReference type="EMBL" id="MFC4636740.1"/>
    </source>
</evidence>